<evidence type="ECO:0000313" key="2">
    <source>
        <dbReference type="EMBL" id="SVA55993.1"/>
    </source>
</evidence>
<dbReference type="AlphaFoldDB" id="A0A381WVL1"/>
<reference evidence="2" key="1">
    <citation type="submission" date="2018-05" db="EMBL/GenBank/DDBJ databases">
        <authorList>
            <person name="Lanie J.A."/>
            <person name="Ng W.-L."/>
            <person name="Kazmierczak K.M."/>
            <person name="Andrzejewski T.M."/>
            <person name="Davidsen T.M."/>
            <person name="Wayne K.J."/>
            <person name="Tettelin H."/>
            <person name="Glass J.I."/>
            <person name="Rusch D."/>
            <person name="Podicherti R."/>
            <person name="Tsui H.-C.T."/>
            <person name="Winkler M.E."/>
        </authorList>
    </citation>
    <scope>NUCLEOTIDE SEQUENCE</scope>
</reference>
<proteinExistence type="predicted"/>
<dbReference type="InterPro" id="IPR012349">
    <property type="entry name" value="Split_barrel_FMN-bd"/>
</dbReference>
<keyword evidence="1" id="KW-1133">Transmembrane helix</keyword>
<evidence type="ECO:0008006" key="3">
    <source>
        <dbReference type="Google" id="ProtNLM"/>
    </source>
</evidence>
<gene>
    <name evidence="2" type="ORF">METZ01_LOCUS108847</name>
</gene>
<keyword evidence="1" id="KW-0812">Transmembrane</keyword>
<dbReference type="EMBL" id="UINC01012878">
    <property type="protein sequence ID" value="SVA55993.1"/>
    <property type="molecule type" value="Genomic_DNA"/>
</dbReference>
<dbReference type="Pfam" id="PF04075">
    <property type="entry name" value="F420H2_quin_red"/>
    <property type="match status" value="1"/>
</dbReference>
<keyword evidence="1" id="KW-0472">Membrane</keyword>
<sequence length="157" mass="17825">MKALKWTGIVVAVYVCFVVLFESVFLGMYQPSFEDPGGCSNEDGQKALRRECGIPMIVITTMDEKGESKDTMVARFVTDGKLYVSAHHWSRGWYKAARKNPNVRGEIQKKVEDYIAVPVEGEEFERVASEHPLPFAVNFLMGFPPPRQILRLDPRVE</sequence>
<organism evidence="2">
    <name type="scientific">marine metagenome</name>
    <dbReference type="NCBI Taxonomy" id="408172"/>
    <lineage>
        <taxon>unclassified sequences</taxon>
        <taxon>metagenomes</taxon>
        <taxon>ecological metagenomes</taxon>
    </lineage>
</organism>
<name>A0A381WVL1_9ZZZZ</name>
<protein>
    <recommendedName>
        <fullName evidence="3">DUF385 domain-containing protein</fullName>
    </recommendedName>
</protein>
<evidence type="ECO:0000256" key="1">
    <source>
        <dbReference type="SAM" id="Phobius"/>
    </source>
</evidence>
<dbReference type="Gene3D" id="2.30.110.10">
    <property type="entry name" value="Electron Transport, Fmn-binding Protein, Chain A"/>
    <property type="match status" value="1"/>
</dbReference>
<dbReference type="InterPro" id="IPR004378">
    <property type="entry name" value="F420H2_quin_Rdtase"/>
</dbReference>
<feature type="transmembrane region" description="Helical" evidence="1">
    <location>
        <begin position="6"/>
        <end position="26"/>
    </location>
</feature>
<accession>A0A381WVL1</accession>
<dbReference type="GO" id="GO:0016491">
    <property type="term" value="F:oxidoreductase activity"/>
    <property type="evidence" value="ECO:0007669"/>
    <property type="project" value="InterPro"/>
</dbReference>